<dbReference type="RefSeq" id="WP_086952638.1">
    <property type="nucleotide sequence ID" value="NZ_FWFD01000018.1"/>
</dbReference>
<evidence type="ECO:0000256" key="2">
    <source>
        <dbReference type="SAM" id="MobiDB-lite"/>
    </source>
</evidence>
<keyword evidence="4" id="KW-1185">Reference proteome</keyword>
<feature type="compositionally biased region" description="Basic and acidic residues" evidence="2">
    <location>
        <begin position="1375"/>
        <end position="1385"/>
    </location>
</feature>
<dbReference type="Gene3D" id="3.90.580.10">
    <property type="entry name" value="Zinc finger, CHC2-type domain"/>
    <property type="match status" value="1"/>
</dbReference>
<evidence type="ECO:0000313" key="4">
    <source>
        <dbReference type="Proteomes" id="UP000195918"/>
    </source>
</evidence>
<protein>
    <submittedName>
        <fullName evidence="3">LtrC-like protein</fullName>
    </submittedName>
</protein>
<feature type="region of interest" description="Disordered" evidence="2">
    <location>
        <begin position="1359"/>
        <end position="1385"/>
    </location>
</feature>
<keyword evidence="1" id="KW-0175">Coiled coil</keyword>
<reference evidence="4" key="1">
    <citation type="submission" date="2017-02" db="EMBL/GenBank/DDBJ databases">
        <authorList>
            <person name="Dridi B."/>
        </authorList>
    </citation>
    <scope>NUCLEOTIDE SEQUENCE [LARGE SCALE GENOMIC DNA]</scope>
    <source>
        <strain evidence="4">bH819</strain>
    </source>
</reference>
<evidence type="ECO:0000313" key="3">
    <source>
        <dbReference type="EMBL" id="SLM87013.1"/>
    </source>
</evidence>
<dbReference type="GO" id="GO:0006260">
    <property type="term" value="P:DNA replication"/>
    <property type="evidence" value="ECO:0007669"/>
    <property type="project" value="InterPro"/>
</dbReference>
<gene>
    <name evidence="3" type="ORF">FM121_13025</name>
</gene>
<evidence type="ECO:0000256" key="1">
    <source>
        <dbReference type="SAM" id="Coils"/>
    </source>
</evidence>
<dbReference type="InterPro" id="IPR036977">
    <property type="entry name" value="DNA_primase_Znf_CHC2"/>
</dbReference>
<name>A0A1X6WRP0_9ENTE</name>
<dbReference type="Gene3D" id="3.40.1360.10">
    <property type="match status" value="1"/>
</dbReference>
<sequence length="1385" mass="158154">MGQTHKERVKSLEIAQNVDILSVADALGMGLERSGRTYQWSKHDSLKITPSKNSFYWNSRSKGGGSIQLVMAVNECSYKEAIKFINENELSEFKDQVLAPEKPFVYFLKEDKDLSKTKDYLINERQLSKETVDFFIEKNVITQGKYKDKINNHEETAIVFKHTDLTGTVKGMSYQGIDAFPEIHGDRTRLKRVYGDGYYGLSVPIGHVPKGKDISIDNPLKIIAFEAPIDLMSYYELNKNNLNNVVLLAMNGFKKGTLSTYIANSLGSNLSDEKKQTFLEDMQKMAKKKVPFIQLTLAVDNDKAGHNFINEFGIDFIDVQTDLPPIKEGVDKSDWNEVLKETKSVLKGDIVMDEVPQSRTRLDISKGKLARLEGEFNSKVEQVYVHAAKTNGQPMNDKRGGYRHIHQQEKKEDAVFNTLKEIKEQKKRVEKLERQAELKEMGFNRQGGLNMIVENIPRIQEEIEKSKRGESLFSKTTIRKYEKKLNDLLITQAISKVSNPQLKELVESGKVTQWNKNPTIHFVAGLRKVALELKPTGELDVSAKFPPKTDEEKKIVSELLQKEVSLTQEKEQKADMKTNEELSDYFKVEFNETNPMKGIVSLEGEIVTLDLIEKIKLFDQSATNEPGYYKFFFDEFKNGEKVSQLRIDIGDGIGRNQKYYQQLEEKVVTFPKKEVAEKDTETSKKEHIVPKKADSIEKVDTENEVIPVSATSTENTEIDVPENKSMTYNFLVSIEEGLNDTLNQMALTDSPTQNYLTETEVKQLLSTHLDKVEHLIQHFSDSANQLENPTKEQTERIQKGLRDTIKEVSNQFKEALKESLTHKKNEIITFPKRKADEIRQHISTAFRSRLLKINQSIQAFVDKVDQKYKDTEKLYPDEKLENPITEGGDISPDVTPLEKNSDTILIKDTLEKELVPSEDMIQLGRNYSSLLAEMDDLKEQISQSISQNPLLDVSNLQQKLKINQDSIKEVGEKLNKLRLPINPDKTMTSNIDTVAKLSILVAQRDSLLAERDQWVSHPDFLNQKIESTNLESPLNQFKKCDAQIIAIDKLIVELQNGKEVNSSEFLQTARVEQLVTKEVINKPVTEQIHAETKDIKREEVLTDSDIKKLTDTVKDQRMMLLNPDVFKKYLDSTTKLHSYSPKNIQLIVSQFPEATQVASENKWKQLGYELTADAKPIHVYAPVVSEGEVDKKGDIQFYLKPVYDVSQTTGKENFQSFQLNENDKEQVSKVIYGLTDNVTNKELVNQIPVNSIGKNFNEIMKSYIDLTVEQSLKTTSQGLQRQFEVNAISYVIANHLGLESEKMYSLEELKQFNTSPNSMKNLDNSLITISKHSDKLVQSINQKVNGKAQQKNKFEERVAEGQAMNKQVECSRPTQEQEQKQSLRR</sequence>
<dbReference type="GO" id="GO:0003677">
    <property type="term" value="F:DNA binding"/>
    <property type="evidence" value="ECO:0007669"/>
    <property type="project" value="InterPro"/>
</dbReference>
<dbReference type="Proteomes" id="UP000195918">
    <property type="component" value="Unassembled WGS sequence"/>
</dbReference>
<proteinExistence type="predicted"/>
<feature type="coiled-coil region" evidence="1">
    <location>
        <begin position="415"/>
        <end position="442"/>
    </location>
</feature>
<organism evidence="3 4">
    <name type="scientific">Vagococcus fluvialis bH819</name>
    <dbReference type="NCBI Taxonomy" id="1255619"/>
    <lineage>
        <taxon>Bacteria</taxon>
        <taxon>Bacillati</taxon>
        <taxon>Bacillota</taxon>
        <taxon>Bacilli</taxon>
        <taxon>Lactobacillales</taxon>
        <taxon>Enterococcaceae</taxon>
        <taxon>Vagococcus</taxon>
    </lineage>
</organism>
<dbReference type="OrthoDB" id="9803716at2"/>
<dbReference type="Pfam" id="PF13155">
    <property type="entry name" value="Toprim_2"/>
    <property type="match status" value="1"/>
</dbReference>
<dbReference type="EMBL" id="FWFD01000018">
    <property type="protein sequence ID" value="SLM87013.1"/>
    <property type="molecule type" value="Genomic_DNA"/>
</dbReference>
<dbReference type="SUPFAM" id="SSF57783">
    <property type="entry name" value="Zinc beta-ribbon"/>
    <property type="match status" value="1"/>
</dbReference>
<accession>A0A1X6WRP0</accession>
<feature type="coiled-coil region" evidence="1">
    <location>
        <begin position="791"/>
        <end position="818"/>
    </location>
</feature>
<dbReference type="GO" id="GO:0008270">
    <property type="term" value="F:zinc ion binding"/>
    <property type="evidence" value="ECO:0007669"/>
    <property type="project" value="InterPro"/>
</dbReference>
<feature type="coiled-coil region" evidence="1">
    <location>
        <begin position="920"/>
        <end position="947"/>
    </location>
</feature>